<evidence type="ECO:0000256" key="8">
    <source>
        <dbReference type="ARBA" id="ARBA00029513"/>
    </source>
</evidence>
<feature type="binding site" evidence="15">
    <location>
        <begin position="313"/>
        <end position="317"/>
    </location>
    <ligand>
        <name>FMN</name>
        <dbReference type="ChEBI" id="CHEBI:58210"/>
    </ligand>
</feature>
<dbReference type="Gene3D" id="3.20.20.70">
    <property type="entry name" value="Aldolase class I"/>
    <property type="match status" value="1"/>
</dbReference>
<comment type="similarity">
    <text evidence="7">Belongs to the FMN-dependent alpha-hydroxy acid dehydrogenase family.</text>
</comment>
<dbReference type="EMBL" id="LSBA01000006">
    <property type="protein sequence ID" value="KXZ21753.1"/>
    <property type="molecule type" value="Genomic_DNA"/>
</dbReference>
<dbReference type="PROSITE" id="PS00557">
    <property type="entry name" value="FMN_HYDROXY_ACID_DH_1"/>
    <property type="match status" value="1"/>
</dbReference>
<dbReference type="PANTHER" id="PTHR10578:SF143">
    <property type="entry name" value="FMN-DEPENDENT ALPHA-HYDROXY ACID DEHYDROGENASE PB1A11.03"/>
    <property type="match status" value="1"/>
</dbReference>
<evidence type="ECO:0000256" key="5">
    <source>
        <dbReference type="ARBA" id="ARBA00022643"/>
    </source>
</evidence>
<comment type="cofactor">
    <cofactor evidence="2">
        <name>FMN</name>
        <dbReference type="ChEBI" id="CHEBI:58210"/>
    </cofactor>
</comment>
<keyword evidence="6" id="KW-0560">Oxidoreductase</keyword>
<dbReference type="InterPro" id="IPR008259">
    <property type="entry name" value="FMN_hydac_DH_AS"/>
</dbReference>
<dbReference type="GO" id="GO:0003973">
    <property type="term" value="F:(S)-2-hydroxy-acid oxidase activity"/>
    <property type="evidence" value="ECO:0007669"/>
    <property type="project" value="UniProtKB-EC"/>
</dbReference>
<comment type="catalytic activity">
    <reaction evidence="10">
        <text>mandelate + O2 = phenylglyoxylate + H2O2</text>
        <dbReference type="Rhea" id="RHEA:68968"/>
        <dbReference type="ChEBI" id="CHEBI:15379"/>
        <dbReference type="ChEBI" id="CHEBI:16240"/>
        <dbReference type="ChEBI" id="CHEBI:25147"/>
        <dbReference type="ChEBI" id="CHEBI:36656"/>
    </reaction>
</comment>
<evidence type="ECO:0000256" key="3">
    <source>
        <dbReference type="ARBA" id="ARBA00013087"/>
    </source>
</evidence>
<evidence type="ECO:0000256" key="13">
    <source>
        <dbReference type="ARBA" id="ARBA00079803"/>
    </source>
</evidence>
<keyword evidence="5 15" id="KW-0288">FMN</keyword>
<dbReference type="Pfam" id="PF01070">
    <property type="entry name" value="FMN_dh"/>
    <property type="match status" value="1"/>
</dbReference>
<evidence type="ECO:0000256" key="4">
    <source>
        <dbReference type="ARBA" id="ARBA00022630"/>
    </source>
</evidence>
<dbReference type="AlphaFoldDB" id="A0A150FBJ2"/>
<feature type="binding site" evidence="15">
    <location>
        <position position="185"/>
    </location>
    <ligand>
        <name>glyoxylate</name>
        <dbReference type="ChEBI" id="CHEBI:36655"/>
    </ligand>
</feature>
<organism evidence="17 18">
    <name type="scientific">Bacillus nakamurai</name>
    <dbReference type="NCBI Taxonomy" id="1793963"/>
    <lineage>
        <taxon>Bacteria</taxon>
        <taxon>Bacillati</taxon>
        <taxon>Bacillota</taxon>
        <taxon>Bacilli</taxon>
        <taxon>Bacillales</taxon>
        <taxon>Bacillaceae</taxon>
        <taxon>Bacillus</taxon>
    </lineage>
</organism>
<evidence type="ECO:0000313" key="18">
    <source>
        <dbReference type="Proteomes" id="UP000075430"/>
    </source>
</evidence>
<feature type="domain" description="FMN hydroxy acid dehydrogenase" evidence="16">
    <location>
        <begin position="18"/>
        <end position="387"/>
    </location>
</feature>
<dbReference type="FunFam" id="3.20.20.70:FF:000029">
    <property type="entry name" value="L-lactate dehydrogenase"/>
    <property type="match status" value="1"/>
</dbReference>
<name>A0A150FBJ2_9BACI</name>
<feature type="active site" description="Proton acceptor" evidence="14">
    <location>
        <position position="282"/>
    </location>
</feature>
<feature type="binding site" evidence="15">
    <location>
        <begin position="336"/>
        <end position="337"/>
    </location>
    <ligand>
        <name>FMN</name>
        <dbReference type="ChEBI" id="CHEBI:58210"/>
    </ligand>
</feature>
<dbReference type="InterPro" id="IPR013785">
    <property type="entry name" value="Aldolase_TIM"/>
</dbReference>
<keyword evidence="18" id="KW-1185">Reference proteome</keyword>
<accession>A0A150FBJ2</accession>
<dbReference type="PIRSF" id="PIRSF000138">
    <property type="entry name" value="Al-hdrx_acd_dh"/>
    <property type="match status" value="1"/>
</dbReference>
<comment type="caution">
    <text evidence="17">The sequence shown here is derived from an EMBL/GenBank/DDBJ whole genome shotgun (WGS) entry which is preliminary data.</text>
</comment>
<evidence type="ECO:0000256" key="7">
    <source>
        <dbReference type="ARBA" id="ARBA00024042"/>
    </source>
</evidence>
<evidence type="ECO:0000259" key="16">
    <source>
        <dbReference type="PROSITE" id="PS51349"/>
    </source>
</evidence>
<dbReference type="InterPro" id="IPR012133">
    <property type="entry name" value="Alpha-hydoxy_acid_DH_FMN"/>
</dbReference>
<dbReference type="STRING" id="1793963.AXI58_12455"/>
<dbReference type="GO" id="GO:0010181">
    <property type="term" value="F:FMN binding"/>
    <property type="evidence" value="ECO:0007669"/>
    <property type="project" value="InterPro"/>
</dbReference>
<feature type="binding site" evidence="15">
    <location>
        <position position="150"/>
    </location>
    <ligand>
        <name>glyoxylate</name>
        <dbReference type="ChEBI" id="CHEBI:36655"/>
    </ligand>
</feature>
<dbReference type="SUPFAM" id="SSF51395">
    <property type="entry name" value="FMN-linked oxidoreductases"/>
    <property type="match status" value="1"/>
</dbReference>
<evidence type="ECO:0000256" key="10">
    <source>
        <dbReference type="ARBA" id="ARBA00050549"/>
    </source>
</evidence>
<feature type="binding site" evidence="15">
    <location>
        <position position="285"/>
    </location>
    <ligand>
        <name>glyoxylate</name>
        <dbReference type="ChEBI" id="CHEBI:36655"/>
    </ligand>
</feature>
<dbReference type="EC" id="1.1.3.15" evidence="3"/>
<protein>
    <recommendedName>
        <fullName evidence="8">L-lactate oxidase</fullName>
        <ecNumber evidence="3">1.1.3.15</ecNumber>
    </recommendedName>
    <alternativeName>
        <fullName evidence="13">(S)-2-hydroxy-acid oxidase</fullName>
    </alternativeName>
</protein>
<feature type="binding site" evidence="15">
    <location>
        <position position="148"/>
    </location>
    <ligand>
        <name>FMN</name>
        <dbReference type="ChEBI" id="CHEBI:58210"/>
    </ligand>
</feature>
<keyword evidence="4 15" id="KW-0285">Flavoprotein</keyword>
<feature type="binding site" evidence="15">
    <location>
        <position position="126"/>
    </location>
    <ligand>
        <name>FMN</name>
        <dbReference type="ChEBI" id="CHEBI:58210"/>
    </ligand>
</feature>
<reference evidence="18" key="1">
    <citation type="submission" date="2016-02" db="EMBL/GenBank/DDBJ databases">
        <authorList>
            <person name="Dunlap C."/>
        </authorList>
    </citation>
    <scope>NUCLEOTIDE SEQUENCE [LARGE SCALE GENOMIC DNA]</scope>
    <source>
        <strain evidence="18">NRRL B-41092</strain>
    </source>
</reference>
<dbReference type="PROSITE" id="PS51349">
    <property type="entry name" value="FMN_HYDROXY_ACID_DH_2"/>
    <property type="match status" value="1"/>
</dbReference>
<sequence length="387" mass="42708">MSNERMYARFHSRDRQVSSQRLPVSHDEWEYRARQILTDGPFGYISGGAGTEDTMRSNREAFFEWNIRPRKLRDVSTRDLTVSLFGQTFPTPFLLAPIGVQEIAHPDADLGSAKAAAESGIPFILSTHSSYSIEDVAGVLGNTPRWFQLYWPKDRDIMVSFVQRAEKAGYSAIVVTLDLPEQGWRERDIRNGYSPSKAGLGTANFMSDPVFRSKLRQSPEKDMKAAIAFFLEIFNEPALTWNDLPYLRKHTNLPILLKGILDPRDAELALQCGANGIIVSNHGGRQLNGEIASLKALPKISEAVQGRMPILLDSGIRSGSDIIKALALGASAVFLGRTYIYGLAVAGASGVKRVISNVIKDIDISMMNAGVKSIADIDRSLLQHVSE</sequence>
<comment type="catalytic activity">
    <reaction evidence="11">
        <text>2-hydroxyoctadecanoate + O2 = 2-oxooctadecanoate + H2O2</text>
        <dbReference type="Rhea" id="RHEA:68964"/>
        <dbReference type="ChEBI" id="CHEBI:15379"/>
        <dbReference type="ChEBI" id="CHEBI:16240"/>
        <dbReference type="ChEBI" id="CHEBI:17162"/>
        <dbReference type="ChEBI" id="CHEBI:76724"/>
    </reaction>
</comment>
<proteinExistence type="inferred from homology"/>
<dbReference type="InterPro" id="IPR000262">
    <property type="entry name" value="FMN-dep_DH"/>
</dbReference>
<feature type="binding site" evidence="15">
    <location>
        <position position="176"/>
    </location>
    <ligand>
        <name>FMN</name>
        <dbReference type="ChEBI" id="CHEBI:58210"/>
    </ligand>
</feature>
<comment type="catalytic activity">
    <reaction evidence="9">
        <text>(S)-lactate + O2 = pyruvate + H2O2</text>
        <dbReference type="Rhea" id="RHEA:55868"/>
        <dbReference type="ChEBI" id="CHEBI:15361"/>
        <dbReference type="ChEBI" id="CHEBI:15379"/>
        <dbReference type="ChEBI" id="CHEBI:16240"/>
        <dbReference type="ChEBI" id="CHEBI:16651"/>
    </reaction>
    <physiologicalReaction direction="left-to-right" evidence="9">
        <dbReference type="Rhea" id="RHEA:55869"/>
    </physiologicalReaction>
</comment>
<feature type="binding site" evidence="15">
    <location>
        <begin position="97"/>
        <end position="99"/>
    </location>
    <ligand>
        <name>FMN</name>
        <dbReference type="ChEBI" id="CHEBI:58210"/>
    </ligand>
</feature>
<evidence type="ECO:0000256" key="11">
    <source>
        <dbReference type="ARBA" id="ARBA00050773"/>
    </source>
</evidence>
<comment type="catalytic activity">
    <reaction evidence="12">
        <text>2-hydroxyoctanoate + O2 = 2-oxooctanoate + H2O2</text>
        <dbReference type="Rhea" id="RHEA:67940"/>
        <dbReference type="ChEBI" id="CHEBI:15379"/>
        <dbReference type="ChEBI" id="CHEBI:16240"/>
        <dbReference type="ChEBI" id="CHEBI:133514"/>
        <dbReference type="ChEBI" id="CHEBI:176689"/>
    </reaction>
</comment>
<dbReference type="PANTHER" id="PTHR10578">
    <property type="entry name" value="S -2-HYDROXY-ACID OXIDASE-RELATED"/>
    <property type="match status" value="1"/>
</dbReference>
<evidence type="ECO:0000256" key="15">
    <source>
        <dbReference type="PIRSR" id="PIRSR000138-2"/>
    </source>
</evidence>
<evidence type="ECO:0000313" key="17">
    <source>
        <dbReference type="EMBL" id="KXZ21753.1"/>
    </source>
</evidence>
<feature type="binding site" evidence="15">
    <location>
        <position position="282"/>
    </location>
    <ligand>
        <name>glyoxylate</name>
        <dbReference type="ChEBI" id="CHEBI:36655"/>
    </ligand>
</feature>
<evidence type="ECO:0000256" key="1">
    <source>
        <dbReference type="ARBA" id="ARBA00000616"/>
    </source>
</evidence>
<dbReference type="OrthoDB" id="9770452at2"/>
<feature type="binding site" evidence="15">
    <location>
        <position position="258"/>
    </location>
    <ligand>
        <name>FMN</name>
        <dbReference type="ChEBI" id="CHEBI:58210"/>
    </ligand>
</feature>
<evidence type="ECO:0000256" key="9">
    <source>
        <dbReference type="ARBA" id="ARBA00048754"/>
    </source>
</evidence>
<dbReference type="Proteomes" id="UP000075430">
    <property type="component" value="Unassembled WGS sequence"/>
</dbReference>
<comment type="catalytic activity">
    <reaction evidence="1">
        <text>a (2S)-2-hydroxycarboxylate + O2 = a 2-oxocarboxylate + H2O2</text>
        <dbReference type="Rhea" id="RHEA:16789"/>
        <dbReference type="ChEBI" id="CHEBI:15379"/>
        <dbReference type="ChEBI" id="CHEBI:16240"/>
        <dbReference type="ChEBI" id="CHEBI:35179"/>
        <dbReference type="ChEBI" id="CHEBI:58123"/>
        <dbReference type="EC" id="1.1.3.15"/>
    </reaction>
</comment>
<feature type="binding site" evidence="15">
    <location>
        <position position="280"/>
    </location>
    <ligand>
        <name>FMN</name>
        <dbReference type="ChEBI" id="CHEBI:58210"/>
    </ligand>
</feature>
<evidence type="ECO:0000256" key="2">
    <source>
        <dbReference type="ARBA" id="ARBA00001917"/>
    </source>
</evidence>
<evidence type="ECO:0000256" key="6">
    <source>
        <dbReference type="ARBA" id="ARBA00023002"/>
    </source>
</evidence>
<feature type="binding site" evidence="15">
    <location>
        <position position="44"/>
    </location>
    <ligand>
        <name>glyoxylate</name>
        <dbReference type="ChEBI" id="CHEBI:36655"/>
    </ligand>
</feature>
<gene>
    <name evidence="17" type="ORF">AXI58_12455</name>
</gene>
<dbReference type="InterPro" id="IPR037396">
    <property type="entry name" value="FMN_HAD"/>
</dbReference>
<evidence type="ECO:0000256" key="14">
    <source>
        <dbReference type="PIRSR" id="PIRSR000138-1"/>
    </source>
</evidence>
<evidence type="ECO:0000256" key="12">
    <source>
        <dbReference type="ARBA" id="ARBA00052949"/>
    </source>
</evidence>